<keyword evidence="3" id="KW-1185">Reference proteome</keyword>
<protein>
    <submittedName>
        <fullName evidence="2">Uncharacterized protein</fullName>
    </submittedName>
</protein>
<dbReference type="EMBL" id="JBJUIK010000001">
    <property type="protein sequence ID" value="KAL3536798.1"/>
    <property type="molecule type" value="Genomic_DNA"/>
</dbReference>
<accession>A0ABD3AZZ9</accession>
<feature type="region of interest" description="Disordered" evidence="1">
    <location>
        <begin position="117"/>
        <end position="147"/>
    </location>
</feature>
<dbReference type="Proteomes" id="UP001630127">
    <property type="component" value="Unassembled WGS sequence"/>
</dbReference>
<feature type="region of interest" description="Disordered" evidence="1">
    <location>
        <begin position="176"/>
        <end position="252"/>
    </location>
</feature>
<dbReference type="PANTHER" id="PTHR34680:SF3">
    <property type="entry name" value="EXPRESSED PROTEIN"/>
    <property type="match status" value="1"/>
</dbReference>
<sequence>MRIRKHAKISPLLYASSSSSATAFQTHHVCQLNQSPWDVMTFSPPHPSALPPPPPFLVDKDYTYWRNGSFEDHIPADKRQEKWGEEDKMVLLRLKKEETDSIFCCNIDEKGKQCKMLAKNGQSQVKKSESRRRPRPKKPASSSSSSSNPYEFYYYSGFGPPWGKRRGVRASTAAAIKEAKEDEDEELRFSTSPQSSSDKNIVEINSQIDKDGLDYVEEDEEDDDEDDKNENNGLGRKRCRKPIKARSLKSLM</sequence>
<proteinExistence type="predicted"/>
<dbReference type="PANTHER" id="PTHR34680">
    <property type="entry name" value="EXPRESSED PROTEIN"/>
    <property type="match status" value="1"/>
</dbReference>
<evidence type="ECO:0000313" key="2">
    <source>
        <dbReference type="EMBL" id="KAL3536798.1"/>
    </source>
</evidence>
<gene>
    <name evidence="2" type="ORF">ACH5RR_000164</name>
</gene>
<feature type="compositionally biased region" description="Basic residues" evidence="1">
    <location>
        <begin position="129"/>
        <end position="138"/>
    </location>
</feature>
<feature type="compositionally biased region" description="Polar residues" evidence="1">
    <location>
        <begin position="189"/>
        <end position="207"/>
    </location>
</feature>
<evidence type="ECO:0000256" key="1">
    <source>
        <dbReference type="SAM" id="MobiDB-lite"/>
    </source>
</evidence>
<name>A0ABD3AZZ9_9GENT</name>
<dbReference type="AlphaFoldDB" id="A0ABD3AZZ9"/>
<feature type="compositionally biased region" description="Acidic residues" evidence="1">
    <location>
        <begin position="214"/>
        <end position="228"/>
    </location>
</feature>
<organism evidence="2 3">
    <name type="scientific">Cinchona calisaya</name>
    <dbReference type="NCBI Taxonomy" id="153742"/>
    <lineage>
        <taxon>Eukaryota</taxon>
        <taxon>Viridiplantae</taxon>
        <taxon>Streptophyta</taxon>
        <taxon>Embryophyta</taxon>
        <taxon>Tracheophyta</taxon>
        <taxon>Spermatophyta</taxon>
        <taxon>Magnoliopsida</taxon>
        <taxon>eudicotyledons</taxon>
        <taxon>Gunneridae</taxon>
        <taxon>Pentapetalae</taxon>
        <taxon>asterids</taxon>
        <taxon>lamiids</taxon>
        <taxon>Gentianales</taxon>
        <taxon>Rubiaceae</taxon>
        <taxon>Cinchonoideae</taxon>
        <taxon>Cinchoneae</taxon>
        <taxon>Cinchona</taxon>
    </lineage>
</organism>
<feature type="compositionally biased region" description="Basic residues" evidence="1">
    <location>
        <begin position="235"/>
        <end position="252"/>
    </location>
</feature>
<reference evidence="2 3" key="1">
    <citation type="submission" date="2024-11" db="EMBL/GenBank/DDBJ databases">
        <title>A near-complete genome assembly of Cinchona calisaya.</title>
        <authorList>
            <person name="Lian D.C."/>
            <person name="Zhao X.W."/>
            <person name="Wei L."/>
        </authorList>
    </citation>
    <scope>NUCLEOTIDE SEQUENCE [LARGE SCALE GENOMIC DNA]</scope>
    <source>
        <tissue evidence="2">Nenye</tissue>
    </source>
</reference>
<comment type="caution">
    <text evidence="2">The sequence shown here is derived from an EMBL/GenBank/DDBJ whole genome shotgun (WGS) entry which is preliminary data.</text>
</comment>
<evidence type="ECO:0000313" key="3">
    <source>
        <dbReference type="Proteomes" id="UP001630127"/>
    </source>
</evidence>